<dbReference type="PANTHER" id="PTHR21286:SF0">
    <property type="entry name" value="NUCLEAR PORE COMPLEX PROTEIN NUP160"/>
    <property type="match status" value="1"/>
</dbReference>
<dbReference type="Pfam" id="PF11715">
    <property type="entry name" value="Beta-prop_Nup120_160"/>
    <property type="match status" value="1"/>
</dbReference>
<evidence type="ECO:0000256" key="2">
    <source>
        <dbReference type="ARBA" id="ARBA00022448"/>
    </source>
</evidence>
<dbReference type="InterPro" id="IPR059141">
    <property type="entry name" value="Beta-prop_Nup120_160"/>
</dbReference>
<feature type="domain" description="Nucleoporin Nup120/160 beta-propeller" evidence="4">
    <location>
        <begin position="94"/>
        <end position="681"/>
    </location>
</feature>
<dbReference type="GO" id="GO:0017056">
    <property type="term" value="F:structural constituent of nuclear pore"/>
    <property type="evidence" value="ECO:0007669"/>
    <property type="project" value="TreeGrafter"/>
</dbReference>
<keyword evidence="7" id="KW-1185">Reference proteome</keyword>
<sequence length="1097" mass="119188">MRCFVETPLYFDGLEAPPPPHNIPAILQDSVATPTSSSFASDTPANVRRRAYHEAVLANETSLSAARLHTLAEPLSVLSGIFSLDQPGSDGQGFIVWRLVLGRTMLDLRRIIPTLATDAPEPPSTRPVHFSFHNPILPSPSFFFNAGALHVLLVTTANSLVRLVFPPGDLFYAEKKQIGVLAYPIAGLAAPGLGPVAPAAPYSPGLAGSGAGGRGGSVPVLAKAAHVDLVIVQCSSGSAVVVKTPLPDDADGMIIDEYDDESIVTDYFEYELGAGRSLVASGIRFLSVLSGTGDVAGPSPTQAVSMVTFELRGTYYAYTLGIDRQLRVWNVTKKTLAKTVPIMTGVRDNRMGAADLGAGIGPPGGNAALGFGIGGGVQAASHNLLPPEAHKPHIKIFDVNEDVDAFKIVVFVPATDSTDAFFAVYAVAASESARGDDLRLLCRRYWSEVNPSETLVDFDISYDALDDGGSVDSSRWTLWTLWDRALGTVVRYTELSFAYTSHDDTIALEPLPGLTGERWLMAVTRPHEQRDMPMLDRLIKTRAPHDIWLDHIFYPGRFSHHAIRSALVRFMAQLHRERVFETEEDEDLLTIVSWDKLREAVANAIGAGLEIGLHENEDSNKFMERYRGYLMNDWQEFSTICCQMHNIENAPLAIGVDPASKTISIVKRGALSALREAGPVEAFRSASAGLLGATPFFIASPDAFARTYPTLAELRVRNDLNAFAGIVDIVRRDLTPNEIAFYEETLLTRLSTGLNASPVDLVGEGAVWLSLETASKSPLLRHVKRALGTCTDPVQMFRDALDLLDDGALDEPHLPPGYTSSGPTIFANTLVAATLQQMSLARRAFTRDLVFVLQLSLEVTSANSEPLSRRIPPTLFARALFAFHNQAIFSFLASQRVRPQTHGAQQFLVPTQGSAVEHLLLYLVQRHPPAGIDITRLPARRAAARMLHSLGATATADAAAVSPHRLTLILANKLLGFTHWVPLEGLLQFLPRSPAVMYLWGRVWVARGEGEKARDCFLRAGSVFASTPAVPSDLALLVPPDVTSAVAYYQHIMGVLRSSGMGEMELVFARMTLDALSGDEVGGWVVLLHVVLRRRRF</sequence>
<organism evidence="6 7">
    <name type="scientific">Blyttiomyces helicus</name>
    <dbReference type="NCBI Taxonomy" id="388810"/>
    <lineage>
        <taxon>Eukaryota</taxon>
        <taxon>Fungi</taxon>
        <taxon>Fungi incertae sedis</taxon>
        <taxon>Chytridiomycota</taxon>
        <taxon>Chytridiomycota incertae sedis</taxon>
        <taxon>Chytridiomycetes</taxon>
        <taxon>Chytridiomycetes incertae sedis</taxon>
        <taxon>Blyttiomyces</taxon>
    </lineage>
</organism>
<proteinExistence type="predicted"/>
<name>A0A4P9W6F4_9FUNG</name>
<dbReference type="GO" id="GO:0005643">
    <property type="term" value="C:nuclear pore"/>
    <property type="evidence" value="ECO:0007669"/>
    <property type="project" value="TreeGrafter"/>
</dbReference>
<dbReference type="AlphaFoldDB" id="A0A4P9W6F4"/>
<keyword evidence="2" id="KW-0813">Transport</keyword>
<dbReference type="InterPro" id="IPR056548">
    <property type="entry name" value="HEAT_Nup120"/>
</dbReference>
<evidence type="ECO:0000256" key="3">
    <source>
        <dbReference type="ARBA" id="ARBA00023242"/>
    </source>
</evidence>
<dbReference type="EMBL" id="KZ996981">
    <property type="protein sequence ID" value="RKO88039.1"/>
    <property type="molecule type" value="Genomic_DNA"/>
</dbReference>
<keyword evidence="3" id="KW-0539">Nucleus</keyword>
<protein>
    <submittedName>
        <fullName evidence="6">Nucleoporin Nup120/160-domain-containing protein</fullName>
    </submittedName>
</protein>
<dbReference type="Proteomes" id="UP000269721">
    <property type="component" value="Unassembled WGS sequence"/>
</dbReference>
<reference evidence="7" key="1">
    <citation type="journal article" date="2018" name="Nat. Microbiol.">
        <title>Leveraging single-cell genomics to expand the fungal tree of life.</title>
        <authorList>
            <person name="Ahrendt S.R."/>
            <person name="Quandt C.A."/>
            <person name="Ciobanu D."/>
            <person name="Clum A."/>
            <person name="Salamov A."/>
            <person name="Andreopoulos B."/>
            <person name="Cheng J.F."/>
            <person name="Woyke T."/>
            <person name="Pelin A."/>
            <person name="Henrissat B."/>
            <person name="Reynolds N.K."/>
            <person name="Benny G.L."/>
            <person name="Smith M.E."/>
            <person name="James T.Y."/>
            <person name="Grigoriev I.V."/>
        </authorList>
    </citation>
    <scope>NUCLEOTIDE SEQUENCE [LARGE SCALE GENOMIC DNA]</scope>
</reference>
<evidence type="ECO:0000259" key="5">
    <source>
        <dbReference type="Pfam" id="PF23300"/>
    </source>
</evidence>
<evidence type="ECO:0000313" key="6">
    <source>
        <dbReference type="EMBL" id="RKO88039.1"/>
    </source>
</evidence>
<feature type="domain" description="Nucleoporin nup120-like HEAT repeat" evidence="5">
    <location>
        <begin position="971"/>
        <end position="1075"/>
    </location>
</feature>
<evidence type="ECO:0000259" key="4">
    <source>
        <dbReference type="Pfam" id="PF11715"/>
    </source>
</evidence>
<dbReference type="OrthoDB" id="67716at2759"/>
<dbReference type="PANTHER" id="PTHR21286">
    <property type="entry name" value="NUCLEAR PORE COMPLEX PROTEIN NUP160"/>
    <property type="match status" value="1"/>
</dbReference>
<evidence type="ECO:0000313" key="7">
    <source>
        <dbReference type="Proteomes" id="UP000269721"/>
    </source>
</evidence>
<accession>A0A4P9W6F4</accession>
<dbReference type="InterPro" id="IPR021717">
    <property type="entry name" value="Nucleoporin_Nup160"/>
</dbReference>
<evidence type="ECO:0000256" key="1">
    <source>
        <dbReference type="ARBA" id="ARBA00004123"/>
    </source>
</evidence>
<comment type="subcellular location">
    <subcellularLocation>
        <location evidence="1">Nucleus</location>
    </subcellularLocation>
</comment>
<gene>
    <name evidence="6" type="ORF">BDK51DRAFT_44173</name>
</gene>
<dbReference type="Pfam" id="PF23300">
    <property type="entry name" value="HEAT_Nup120"/>
    <property type="match status" value="1"/>
</dbReference>